<feature type="region of interest" description="Disordered" evidence="1">
    <location>
        <begin position="1"/>
        <end position="191"/>
    </location>
</feature>
<reference evidence="2" key="1">
    <citation type="journal article" date="2020" name="Stud. Mycol.">
        <title>101 Dothideomycetes genomes: a test case for predicting lifestyles and emergence of pathogens.</title>
        <authorList>
            <person name="Haridas S."/>
            <person name="Albert R."/>
            <person name="Binder M."/>
            <person name="Bloem J."/>
            <person name="Labutti K."/>
            <person name="Salamov A."/>
            <person name="Andreopoulos B."/>
            <person name="Baker S."/>
            <person name="Barry K."/>
            <person name="Bills G."/>
            <person name="Bluhm B."/>
            <person name="Cannon C."/>
            <person name="Castanera R."/>
            <person name="Culley D."/>
            <person name="Daum C."/>
            <person name="Ezra D."/>
            <person name="Gonzalez J."/>
            <person name="Henrissat B."/>
            <person name="Kuo A."/>
            <person name="Liang C."/>
            <person name="Lipzen A."/>
            <person name="Lutzoni F."/>
            <person name="Magnuson J."/>
            <person name="Mondo S."/>
            <person name="Nolan M."/>
            <person name="Ohm R."/>
            <person name="Pangilinan J."/>
            <person name="Park H.-J."/>
            <person name="Ramirez L."/>
            <person name="Alfaro M."/>
            <person name="Sun H."/>
            <person name="Tritt A."/>
            <person name="Yoshinaga Y."/>
            <person name="Zwiers L.-H."/>
            <person name="Turgeon B."/>
            <person name="Goodwin S."/>
            <person name="Spatafora J."/>
            <person name="Crous P."/>
            <person name="Grigoriev I."/>
        </authorList>
    </citation>
    <scope>NUCLEOTIDE SEQUENCE</scope>
    <source>
        <strain evidence="2">CBS 207.26</strain>
    </source>
</reference>
<dbReference type="AlphaFoldDB" id="A0A6A6EVZ1"/>
<protein>
    <submittedName>
        <fullName evidence="2">Uncharacterized protein</fullName>
    </submittedName>
</protein>
<evidence type="ECO:0000313" key="2">
    <source>
        <dbReference type="EMBL" id="KAF2194948.1"/>
    </source>
</evidence>
<organism evidence="2 3">
    <name type="scientific">Zopfia rhizophila CBS 207.26</name>
    <dbReference type="NCBI Taxonomy" id="1314779"/>
    <lineage>
        <taxon>Eukaryota</taxon>
        <taxon>Fungi</taxon>
        <taxon>Dikarya</taxon>
        <taxon>Ascomycota</taxon>
        <taxon>Pezizomycotina</taxon>
        <taxon>Dothideomycetes</taxon>
        <taxon>Dothideomycetes incertae sedis</taxon>
        <taxon>Zopfiaceae</taxon>
        <taxon>Zopfia</taxon>
    </lineage>
</organism>
<keyword evidence="3" id="KW-1185">Reference proteome</keyword>
<dbReference type="EMBL" id="ML994610">
    <property type="protein sequence ID" value="KAF2194948.1"/>
    <property type="molecule type" value="Genomic_DNA"/>
</dbReference>
<feature type="compositionally biased region" description="Low complexity" evidence="1">
    <location>
        <begin position="141"/>
        <end position="151"/>
    </location>
</feature>
<evidence type="ECO:0000256" key="1">
    <source>
        <dbReference type="SAM" id="MobiDB-lite"/>
    </source>
</evidence>
<proteinExistence type="predicted"/>
<feature type="compositionally biased region" description="Pro residues" evidence="1">
    <location>
        <begin position="67"/>
        <end position="76"/>
    </location>
</feature>
<name>A0A6A6EVZ1_9PEZI</name>
<dbReference type="Proteomes" id="UP000800200">
    <property type="component" value="Unassembled WGS sequence"/>
</dbReference>
<gene>
    <name evidence="2" type="ORF">K469DRAFT_681336</name>
</gene>
<accession>A0A6A6EVZ1</accession>
<sequence length="356" mass="38629">MVGKADGVGCQPKDIRSTKLSRTPSPPKRLTKETTTSEKGVTGNEAASLIKFIKTPGAPNKGDSDKPLPPLPPDPGNPDIDQGMESLRLEEHMLSDDSTDELSKTSGPTTNIVEKAGKVGNVSEATMRSGESEDRLSSNSGAKADMGGKAAKVGRVRRPSMTAKAEKTMKTAKSGEGTENRTENTQLNETTSELSDAYDPETYMSGKTAKAGTAGKEPKPKNTARTTEAGKRVKIAAAGEGFDDQMERLGELINHLTDKKDQLAATVSRYSKAMVIMVTGLETIDEMTSSNKLVIINSANILYHVSKDDPKFLEEFKMRGMRNEDDMGLDLEYYDYVDRERPGSNWEARSLLKDAE</sequence>
<feature type="region of interest" description="Disordered" evidence="1">
    <location>
        <begin position="208"/>
        <end position="227"/>
    </location>
</feature>
<evidence type="ECO:0000313" key="3">
    <source>
        <dbReference type="Proteomes" id="UP000800200"/>
    </source>
</evidence>